<evidence type="ECO:0000313" key="1">
    <source>
        <dbReference type="EMBL" id="CAB4662073.1"/>
    </source>
</evidence>
<name>A0A6J6LN62_9ZZZZ</name>
<proteinExistence type="predicted"/>
<protein>
    <submittedName>
        <fullName evidence="1">Unannotated protein</fullName>
    </submittedName>
</protein>
<dbReference type="EMBL" id="CAEZWJ010000056">
    <property type="protein sequence ID" value="CAB4662073.1"/>
    <property type="molecule type" value="Genomic_DNA"/>
</dbReference>
<reference evidence="1" key="1">
    <citation type="submission" date="2020-05" db="EMBL/GenBank/DDBJ databases">
        <authorList>
            <person name="Chiriac C."/>
            <person name="Salcher M."/>
            <person name="Ghai R."/>
            <person name="Kavagutti S V."/>
        </authorList>
    </citation>
    <scope>NUCLEOTIDE SEQUENCE</scope>
</reference>
<gene>
    <name evidence="1" type="ORF">UFOPK2214_01307</name>
</gene>
<sequence length="347" mass="37222">MVAFKGAHVFNHTGNAQETASCHVGCADCNLLCRDSRRGHDEKIGAGQHACKTHLHVTSARRHVDDEIVKVSPLHVIQELFDSFCEHQSTPHQSSAFVFDQHASGDNFEKSIADATFVRHDHRLVTTINLLRFKTVRHSQHARNGEAPNIGIENTNGFAGRGKSSCKVDGDRRFAHTTLATGDGKDARAGGHCGISGVLAGIPAGTRHDGCALIGCHLAPVDLHLLHPGMHFQAATNVLLNLGAQRAAADGELDPNGHNAVGHGDVPSHSEVDNVVSQFGVDDSTKEVADLFLGGRWGNSLAHKMKCTAVSELPLGMSSMKATRILFGGHHDHSHRCCSKESRTASR</sequence>
<organism evidence="1">
    <name type="scientific">freshwater metagenome</name>
    <dbReference type="NCBI Taxonomy" id="449393"/>
    <lineage>
        <taxon>unclassified sequences</taxon>
        <taxon>metagenomes</taxon>
        <taxon>ecological metagenomes</taxon>
    </lineage>
</organism>
<accession>A0A6J6LN62</accession>
<dbReference type="AlphaFoldDB" id="A0A6J6LN62"/>